<organism evidence="2 3">
    <name type="scientific">Ktedonobacter robiniae</name>
    <dbReference type="NCBI Taxonomy" id="2778365"/>
    <lineage>
        <taxon>Bacteria</taxon>
        <taxon>Bacillati</taxon>
        <taxon>Chloroflexota</taxon>
        <taxon>Ktedonobacteria</taxon>
        <taxon>Ktedonobacterales</taxon>
        <taxon>Ktedonobacteraceae</taxon>
        <taxon>Ktedonobacter</taxon>
    </lineage>
</organism>
<evidence type="ECO:0000313" key="3">
    <source>
        <dbReference type="Proteomes" id="UP000654345"/>
    </source>
</evidence>
<evidence type="ECO:0000259" key="1">
    <source>
        <dbReference type="Pfam" id="PF03992"/>
    </source>
</evidence>
<accession>A0ABQ3V6T5</accession>
<dbReference type="Gene3D" id="3.30.70.100">
    <property type="match status" value="1"/>
</dbReference>
<dbReference type="Pfam" id="PF03992">
    <property type="entry name" value="ABM"/>
    <property type="match status" value="1"/>
</dbReference>
<comment type="caution">
    <text evidence="2">The sequence shown here is derived from an EMBL/GenBank/DDBJ whole genome shotgun (WGS) entry which is preliminary data.</text>
</comment>
<dbReference type="RefSeq" id="WP_201376741.1">
    <property type="nucleotide sequence ID" value="NZ_BNJG01000006.1"/>
</dbReference>
<gene>
    <name evidence="2" type="ORF">KSB_91480</name>
</gene>
<dbReference type="SUPFAM" id="SSF54909">
    <property type="entry name" value="Dimeric alpha+beta barrel"/>
    <property type="match status" value="1"/>
</dbReference>
<feature type="domain" description="ABM" evidence="1">
    <location>
        <begin position="4"/>
        <end position="95"/>
    </location>
</feature>
<protein>
    <recommendedName>
        <fullName evidence="1">ABM domain-containing protein</fullName>
    </recommendedName>
</protein>
<name>A0ABQ3V6T5_9CHLR</name>
<reference evidence="2 3" key="1">
    <citation type="journal article" date="2021" name="Int. J. Syst. Evol. Microbiol.">
        <title>Reticulibacter mediterranei gen. nov., sp. nov., within the new family Reticulibacteraceae fam. nov., and Ktedonospora formicarum gen. nov., sp. nov., Ktedonobacter robiniae sp. nov., Dictyobacter formicarum sp. nov. and Dictyobacter arantiisoli sp. nov., belonging to the class Ktedonobacteria.</title>
        <authorList>
            <person name="Yabe S."/>
            <person name="Zheng Y."/>
            <person name="Wang C.M."/>
            <person name="Sakai Y."/>
            <person name="Abe K."/>
            <person name="Yokota A."/>
            <person name="Donadio S."/>
            <person name="Cavaletti L."/>
            <person name="Monciardini P."/>
        </authorList>
    </citation>
    <scope>NUCLEOTIDE SEQUENCE [LARGE SCALE GENOMIC DNA]</scope>
    <source>
        <strain evidence="2 3">SOSP1-30</strain>
    </source>
</reference>
<keyword evidence="3" id="KW-1185">Reference proteome</keyword>
<dbReference type="InterPro" id="IPR011008">
    <property type="entry name" value="Dimeric_a/b-barrel"/>
</dbReference>
<proteinExistence type="predicted"/>
<dbReference type="InterPro" id="IPR007138">
    <property type="entry name" value="ABM_dom"/>
</dbReference>
<evidence type="ECO:0000313" key="2">
    <source>
        <dbReference type="EMBL" id="GHO60673.1"/>
    </source>
</evidence>
<dbReference type="Proteomes" id="UP000654345">
    <property type="component" value="Unassembled WGS sequence"/>
</dbReference>
<dbReference type="EMBL" id="BNJG01000006">
    <property type="protein sequence ID" value="GHO60673.1"/>
    <property type="molecule type" value="Genomic_DNA"/>
</dbReference>
<sequence>MQAFTFINAFEIPEGQEEVFRKEWPEVVERLRYAEGLLSVRLYEADSEVEEHLLRVPGISARLRERPDSKASFRFIVVAEWASVAHYEAVVRSPSQGKPLLSFPSHPAYYHIVSEYTGPHV</sequence>